<reference evidence="5" key="2">
    <citation type="submission" date="2023-07" db="EMBL/GenBank/DDBJ databases">
        <authorList>
            <consortium name="Lawrence Berkeley National Laboratory"/>
            <person name="Haridas S."/>
            <person name="Hensen N."/>
            <person name="Bonometti L."/>
            <person name="Westerberg I."/>
            <person name="Brannstrom I.O."/>
            <person name="Guillou S."/>
            <person name="Cros-Aarteil S."/>
            <person name="Calhoun S."/>
            <person name="Kuo A."/>
            <person name="Mondo S."/>
            <person name="Pangilinan J."/>
            <person name="Riley R."/>
            <person name="LaButti K."/>
            <person name="Andreopoulos B."/>
            <person name="Lipzen A."/>
            <person name="Chen C."/>
            <person name="Yanf M."/>
            <person name="Daum C."/>
            <person name="Ng V."/>
            <person name="Clum A."/>
            <person name="Steindorff A."/>
            <person name="Ohm R."/>
            <person name="Martin F."/>
            <person name="Silar P."/>
            <person name="Natvig D."/>
            <person name="Lalanne C."/>
            <person name="Gautier V."/>
            <person name="Ament-velasquez S.L."/>
            <person name="Kruys A."/>
            <person name="Hutchinson M.I."/>
            <person name="Powell A.J."/>
            <person name="Barry K."/>
            <person name="Miller A.N."/>
            <person name="Grigoriev I.V."/>
            <person name="Debuchy R."/>
            <person name="Gladieux P."/>
            <person name="Thoren M.H."/>
            <person name="Johannesson H."/>
        </authorList>
    </citation>
    <scope>NUCLEOTIDE SEQUENCE</scope>
    <source>
        <strain evidence="5">FGSC 1904</strain>
    </source>
</reference>
<evidence type="ECO:0000256" key="3">
    <source>
        <dbReference type="SAM" id="Phobius"/>
    </source>
</evidence>
<dbReference type="EMBL" id="JAUTDP010000010">
    <property type="protein sequence ID" value="KAK3395330.1"/>
    <property type="molecule type" value="Genomic_DNA"/>
</dbReference>
<proteinExistence type="inferred from homology"/>
<dbReference type="AlphaFoldDB" id="A0AAE0P8M3"/>
<dbReference type="Gene3D" id="3.40.50.720">
    <property type="entry name" value="NAD(P)-binding Rossmann-like Domain"/>
    <property type="match status" value="1"/>
</dbReference>
<comment type="caution">
    <text evidence="5">The sequence shown here is derived from an EMBL/GenBank/DDBJ whole genome shotgun (WGS) entry which is preliminary data.</text>
</comment>
<evidence type="ECO:0000313" key="5">
    <source>
        <dbReference type="EMBL" id="KAK3395330.1"/>
    </source>
</evidence>
<keyword evidence="3" id="KW-1133">Transmembrane helix</keyword>
<comment type="similarity">
    <text evidence="2">Belongs to the NAD(P)-dependent epimerase/dehydratase family. Dihydroflavonol-4-reductase subfamily.</text>
</comment>
<dbReference type="SUPFAM" id="SSF51735">
    <property type="entry name" value="NAD(P)-binding Rossmann-fold domains"/>
    <property type="match status" value="1"/>
</dbReference>
<evidence type="ECO:0000259" key="4">
    <source>
        <dbReference type="Pfam" id="PF01073"/>
    </source>
</evidence>
<keyword evidence="3" id="KW-0472">Membrane</keyword>
<evidence type="ECO:0000313" key="6">
    <source>
        <dbReference type="Proteomes" id="UP001281003"/>
    </source>
</evidence>
<dbReference type="PANTHER" id="PTHR10366:SF447">
    <property type="entry name" value="HYDROXYSTEROID DEHYDROGENASE_ISOMERASE FAMILY PROTEIN, PUTATIVE (AFU_ORTHOLOGUE AFUA_1G06450)-RELATED"/>
    <property type="match status" value="1"/>
</dbReference>
<keyword evidence="1" id="KW-0560">Oxidoreductase</keyword>
<evidence type="ECO:0000256" key="1">
    <source>
        <dbReference type="ARBA" id="ARBA00023002"/>
    </source>
</evidence>
<dbReference type="InterPro" id="IPR002225">
    <property type="entry name" value="3Beta_OHSteriod_DH/Estase"/>
</dbReference>
<keyword evidence="6" id="KW-1185">Reference proteome</keyword>
<dbReference type="GO" id="GO:0000252">
    <property type="term" value="F:3-beta-hydroxysteroid dehydrogenase [NAD(P)+]/C4-decarboxylase activity"/>
    <property type="evidence" value="ECO:0007669"/>
    <property type="project" value="TreeGrafter"/>
</dbReference>
<feature type="domain" description="3-beta hydroxysteroid dehydrogenase/isomerase" evidence="4">
    <location>
        <begin position="267"/>
        <end position="389"/>
    </location>
</feature>
<name>A0AAE0P8M3_SORBR</name>
<dbReference type="InterPro" id="IPR036291">
    <property type="entry name" value="NAD(P)-bd_dom_sf"/>
</dbReference>
<feature type="domain" description="3-beta hydroxysteroid dehydrogenase/isomerase" evidence="4">
    <location>
        <begin position="101"/>
        <end position="233"/>
    </location>
</feature>
<sequence length="567" mass="62996">MSTTQKDISSSPFSHHESMDFSALAVRPALGTATIALLLVLIYLFRLNQVLAGTPEEVRKLAPRRWTRTELLETYERLKKRPFTTDNYAQQIPPKLERRYIVTGGSGLVGGYLVLQLLQRGQPPSSIRILDFKPLSRQDMLDESSQAYDCDFVQTDISSASSTEQAFAKPWPPSVKHLPLTVFHTAAVIVPSDRSKLEYAFCQAVNVRGTQNVVDAARRAGADVFVSTTSASISIRPVEFWIAPWKLFWGRSSRWPRNFWQVLDVADFDKSLRKHEEFYANYPASKAAAERIVCDANSKGFRTGSIRPAHGVYGNPTSNTVGGPLNMGTCPTWTSHIVQSFVHGINVAIAHLHFEAMLASSPDSYLAPQAGHPFVVTDPNLPITYGDLYFVLKTLAVTPFRTLCLPPLPLLLVSYPIEWYSLLLAKYPILRRVFPPLKGDVKHLKPGLFSICTHLVATNDTAGRSVENGGLGYRGVLTTMEGMVQEVMEWNEWHQRDSGTDGARVGKKAYQSSVSLADEIHAAAAWCCPEVEIKAGDYVHVTHLTQQRELLNRTTTNIVQGRAEQAA</sequence>
<reference evidence="5" key="1">
    <citation type="journal article" date="2023" name="Mol. Phylogenet. Evol.">
        <title>Genome-scale phylogeny and comparative genomics of the fungal order Sordariales.</title>
        <authorList>
            <person name="Hensen N."/>
            <person name="Bonometti L."/>
            <person name="Westerberg I."/>
            <person name="Brannstrom I.O."/>
            <person name="Guillou S."/>
            <person name="Cros-Aarteil S."/>
            <person name="Calhoun S."/>
            <person name="Haridas S."/>
            <person name="Kuo A."/>
            <person name="Mondo S."/>
            <person name="Pangilinan J."/>
            <person name="Riley R."/>
            <person name="LaButti K."/>
            <person name="Andreopoulos B."/>
            <person name="Lipzen A."/>
            <person name="Chen C."/>
            <person name="Yan M."/>
            <person name="Daum C."/>
            <person name="Ng V."/>
            <person name="Clum A."/>
            <person name="Steindorff A."/>
            <person name="Ohm R.A."/>
            <person name="Martin F."/>
            <person name="Silar P."/>
            <person name="Natvig D.O."/>
            <person name="Lalanne C."/>
            <person name="Gautier V."/>
            <person name="Ament-Velasquez S.L."/>
            <person name="Kruys A."/>
            <person name="Hutchinson M.I."/>
            <person name="Powell A.J."/>
            <person name="Barry K."/>
            <person name="Miller A.N."/>
            <person name="Grigoriev I.V."/>
            <person name="Debuchy R."/>
            <person name="Gladieux P."/>
            <person name="Hiltunen Thoren M."/>
            <person name="Johannesson H."/>
        </authorList>
    </citation>
    <scope>NUCLEOTIDE SEQUENCE</scope>
    <source>
        <strain evidence="5">FGSC 1904</strain>
    </source>
</reference>
<dbReference type="Pfam" id="PF01073">
    <property type="entry name" value="3Beta_HSD"/>
    <property type="match status" value="2"/>
</dbReference>
<dbReference type="GO" id="GO:0005783">
    <property type="term" value="C:endoplasmic reticulum"/>
    <property type="evidence" value="ECO:0007669"/>
    <property type="project" value="TreeGrafter"/>
</dbReference>
<organism evidence="5 6">
    <name type="scientific">Sordaria brevicollis</name>
    <dbReference type="NCBI Taxonomy" id="83679"/>
    <lineage>
        <taxon>Eukaryota</taxon>
        <taxon>Fungi</taxon>
        <taxon>Dikarya</taxon>
        <taxon>Ascomycota</taxon>
        <taxon>Pezizomycotina</taxon>
        <taxon>Sordariomycetes</taxon>
        <taxon>Sordariomycetidae</taxon>
        <taxon>Sordariales</taxon>
        <taxon>Sordariaceae</taxon>
        <taxon>Sordaria</taxon>
    </lineage>
</organism>
<dbReference type="Proteomes" id="UP001281003">
    <property type="component" value="Unassembled WGS sequence"/>
</dbReference>
<gene>
    <name evidence="5" type="ORF">B0T20DRAFT_418478</name>
</gene>
<feature type="transmembrane region" description="Helical" evidence="3">
    <location>
        <begin position="24"/>
        <end position="45"/>
    </location>
</feature>
<dbReference type="PANTHER" id="PTHR10366">
    <property type="entry name" value="NAD DEPENDENT EPIMERASE/DEHYDRATASE"/>
    <property type="match status" value="1"/>
</dbReference>
<evidence type="ECO:0000256" key="2">
    <source>
        <dbReference type="ARBA" id="ARBA00023445"/>
    </source>
</evidence>
<dbReference type="InterPro" id="IPR050425">
    <property type="entry name" value="NAD(P)_dehydrat-like"/>
</dbReference>
<dbReference type="GO" id="GO:0006696">
    <property type="term" value="P:ergosterol biosynthetic process"/>
    <property type="evidence" value="ECO:0007669"/>
    <property type="project" value="TreeGrafter"/>
</dbReference>
<keyword evidence="3" id="KW-0812">Transmembrane</keyword>
<accession>A0AAE0P8M3</accession>
<protein>
    <recommendedName>
        <fullName evidence="4">3-beta hydroxysteroid dehydrogenase/isomerase domain-containing protein</fullName>
    </recommendedName>
</protein>